<proteinExistence type="predicted"/>
<sequence length="188" mass="20286">MLCRKLLPLSPIYAKLHFSFCTDADAPNARLQCRKMSPDPKVSGAIYALLLIPVEITTYARGSISSSGQTAIPACPALLLGEDILSCFPKALFCFLEPFLTAPISKIILGSLLLPVVCLGQPTRALHICQSLHQHHGHQLGEDWQGTLQDGTLQLSLFSAVLNPQVILIGKPSIGLLSQRSNSRKSSS</sequence>
<evidence type="ECO:0000313" key="1">
    <source>
        <dbReference type="EMBL" id="KAK7802899.1"/>
    </source>
</evidence>
<keyword evidence="2" id="KW-1185">Reference proteome</keyword>
<gene>
    <name evidence="1" type="ORF">U0070_014890</name>
</gene>
<dbReference type="EMBL" id="JBBHLL010000441">
    <property type="protein sequence ID" value="KAK7802899.1"/>
    <property type="molecule type" value="Genomic_DNA"/>
</dbReference>
<dbReference type="AlphaFoldDB" id="A0AAW0HJC0"/>
<protein>
    <submittedName>
        <fullName evidence="1">Uncharacterized protein</fullName>
    </submittedName>
</protein>
<accession>A0AAW0HJC0</accession>
<reference evidence="1 2" key="1">
    <citation type="journal article" date="2023" name="bioRxiv">
        <title>Conserved and derived expression patterns and positive selection on dental genes reveal complex evolutionary context of ever-growing rodent molars.</title>
        <authorList>
            <person name="Calamari Z.T."/>
            <person name="Song A."/>
            <person name="Cohen E."/>
            <person name="Akter M."/>
            <person name="Roy R.D."/>
            <person name="Hallikas O."/>
            <person name="Christensen M.M."/>
            <person name="Li P."/>
            <person name="Marangoni P."/>
            <person name="Jernvall J."/>
            <person name="Klein O.D."/>
        </authorList>
    </citation>
    <scope>NUCLEOTIDE SEQUENCE [LARGE SCALE GENOMIC DNA]</scope>
    <source>
        <strain evidence="1">V071</strain>
    </source>
</reference>
<comment type="caution">
    <text evidence="1">The sequence shown here is derived from an EMBL/GenBank/DDBJ whole genome shotgun (WGS) entry which is preliminary data.</text>
</comment>
<feature type="non-terminal residue" evidence="1">
    <location>
        <position position="188"/>
    </location>
</feature>
<organism evidence="1 2">
    <name type="scientific">Myodes glareolus</name>
    <name type="common">Bank vole</name>
    <name type="synonym">Clethrionomys glareolus</name>
    <dbReference type="NCBI Taxonomy" id="447135"/>
    <lineage>
        <taxon>Eukaryota</taxon>
        <taxon>Metazoa</taxon>
        <taxon>Chordata</taxon>
        <taxon>Craniata</taxon>
        <taxon>Vertebrata</taxon>
        <taxon>Euteleostomi</taxon>
        <taxon>Mammalia</taxon>
        <taxon>Eutheria</taxon>
        <taxon>Euarchontoglires</taxon>
        <taxon>Glires</taxon>
        <taxon>Rodentia</taxon>
        <taxon>Myomorpha</taxon>
        <taxon>Muroidea</taxon>
        <taxon>Cricetidae</taxon>
        <taxon>Arvicolinae</taxon>
        <taxon>Myodes</taxon>
    </lineage>
</organism>
<name>A0AAW0HJC0_MYOGA</name>
<dbReference type="Proteomes" id="UP001488838">
    <property type="component" value="Unassembled WGS sequence"/>
</dbReference>
<evidence type="ECO:0000313" key="2">
    <source>
        <dbReference type="Proteomes" id="UP001488838"/>
    </source>
</evidence>